<gene>
    <name evidence="3" type="ORF">B0T15DRAFT_531636</name>
</gene>
<dbReference type="AlphaFoldDB" id="A0AAJ0M182"/>
<dbReference type="Pfam" id="PF01464">
    <property type="entry name" value="SLT"/>
    <property type="match status" value="1"/>
</dbReference>
<dbReference type="InterPro" id="IPR023346">
    <property type="entry name" value="Lysozyme-like_dom_sf"/>
</dbReference>
<proteinExistence type="predicted"/>
<dbReference type="Proteomes" id="UP001273166">
    <property type="component" value="Unassembled WGS sequence"/>
</dbReference>
<dbReference type="CDD" id="cd00254">
    <property type="entry name" value="LT-like"/>
    <property type="match status" value="1"/>
</dbReference>
<dbReference type="SUPFAM" id="SSF53955">
    <property type="entry name" value="Lysozyme-like"/>
    <property type="match status" value="1"/>
</dbReference>
<feature type="domain" description="Transglycosylase SLT" evidence="2">
    <location>
        <begin position="121"/>
        <end position="216"/>
    </location>
</feature>
<protein>
    <recommendedName>
        <fullName evidence="2">Transglycosylase SLT domain-containing protein</fullName>
    </recommendedName>
</protein>
<organism evidence="3 4">
    <name type="scientific">Chaetomium strumarium</name>
    <dbReference type="NCBI Taxonomy" id="1170767"/>
    <lineage>
        <taxon>Eukaryota</taxon>
        <taxon>Fungi</taxon>
        <taxon>Dikarya</taxon>
        <taxon>Ascomycota</taxon>
        <taxon>Pezizomycotina</taxon>
        <taxon>Sordariomycetes</taxon>
        <taxon>Sordariomycetidae</taxon>
        <taxon>Sordariales</taxon>
        <taxon>Chaetomiaceae</taxon>
        <taxon>Chaetomium</taxon>
    </lineage>
</organism>
<comment type="caution">
    <text evidence="3">The sequence shown here is derived from an EMBL/GenBank/DDBJ whole genome shotgun (WGS) entry which is preliminary data.</text>
</comment>
<reference evidence="3" key="2">
    <citation type="submission" date="2023-06" db="EMBL/GenBank/DDBJ databases">
        <authorList>
            <consortium name="Lawrence Berkeley National Laboratory"/>
            <person name="Mondo S.J."/>
            <person name="Hensen N."/>
            <person name="Bonometti L."/>
            <person name="Westerberg I."/>
            <person name="Brannstrom I.O."/>
            <person name="Guillou S."/>
            <person name="Cros-Aarteil S."/>
            <person name="Calhoun S."/>
            <person name="Haridas S."/>
            <person name="Kuo A."/>
            <person name="Pangilinan J."/>
            <person name="Riley R."/>
            <person name="Labutti K."/>
            <person name="Andreopoulos B."/>
            <person name="Lipzen A."/>
            <person name="Chen C."/>
            <person name="Yanf M."/>
            <person name="Daum C."/>
            <person name="Ng V."/>
            <person name="Clum A."/>
            <person name="Steindorff A."/>
            <person name="Ohm R."/>
            <person name="Martin F."/>
            <person name="Silar P."/>
            <person name="Natvig D."/>
            <person name="Lalanne C."/>
            <person name="Gautier V."/>
            <person name="Ament-Velasquez S.L."/>
            <person name="Kruys A."/>
            <person name="Hutchinson M.I."/>
            <person name="Powell A.J."/>
            <person name="Barry K."/>
            <person name="Miller A.N."/>
            <person name="Grigoriev I.V."/>
            <person name="Debuchy R."/>
            <person name="Gladieux P."/>
            <person name="Thoren M.H."/>
            <person name="Johannesson H."/>
        </authorList>
    </citation>
    <scope>NUCLEOTIDE SEQUENCE</scope>
    <source>
        <strain evidence="3">CBS 333.67</strain>
    </source>
</reference>
<evidence type="ECO:0000313" key="3">
    <source>
        <dbReference type="EMBL" id="KAK3305207.1"/>
    </source>
</evidence>
<dbReference type="RefSeq" id="XP_062720987.1">
    <property type="nucleotide sequence ID" value="XM_062869264.1"/>
</dbReference>
<reference evidence="3" key="1">
    <citation type="journal article" date="2023" name="Mol. Phylogenet. Evol.">
        <title>Genome-scale phylogeny and comparative genomics of the fungal order Sordariales.</title>
        <authorList>
            <person name="Hensen N."/>
            <person name="Bonometti L."/>
            <person name="Westerberg I."/>
            <person name="Brannstrom I.O."/>
            <person name="Guillou S."/>
            <person name="Cros-Aarteil S."/>
            <person name="Calhoun S."/>
            <person name="Haridas S."/>
            <person name="Kuo A."/>
            <person name="Mondo S."/>
            <person name="Pangilinan J."/>
            <person name="Riley R."/>
            <person name="LaButti K."/>
            <person name="Andreopoulos B."/>
            <person name="Lipzen A."/>
            <person name="Chen C."/>
            <person name="Yan M."/>
            <person name="Daum C."/>
            <person name="Ng V."/>
            <person name="Clum A."/>
            <person name="Steindorff A."/>
            <person name="Ohm R.A."/>
            <person name="Martin F."/>
            <person name="Silar P."/>
            <person name="Natvig D.O."/>
            <person name="Lalanne C."/>
            <person name="Gautier V."/>
            <person name="Ament-Velasquez S.L."/>
            <person name="Kruys A."/>
            <person name="Hutchinson M.I."/>
            <person name="Powell A.J."/>
            <person name="Barry K."/>
            <person name="Miller A.N."/>
            <person name="Grigoriev I.V."/>
            <person name="Debuchy R."/>
            <person name="Gladieux P."/>
            <person name="Hiltunen Thoren M."/>
            <person name="Johannesson H."/>
        </authorList>
    </citation>
    <scope>NUCLEOTIDE SEQUENCE</scope>
    <source>
        <strain evidence="3">CBS 333.67</strain>
    </source>
</reference>
<feature type="compositionally biased region" description="Polar residues" evidence="1">
    <location>
        <begin position="47"/>
        <end position="57"/>
    </location>
</feature>
<evidence type="ECO:0000256" key="1">
    <source>
        <dbReference type="SAM" id="MobiDB-lite"/>
    </source>
</evidence>
<evidence type="ECO:0000313" key="4">
    <source>
        <dbReference type="Proteomes" id="UP001273166"/>
    </source>
</evidence>
<dbReference type="EMBL" id="JAUDZG010000004">
    <property type="protein sequence ID" value="KAK3305207.1"/>
    <property type="molecule type" value="Genomic_DNA"/>
</dbReference>
<name>A0AAJ0M182_9PEZI</name>
<feature type="region of interest" description="Disordered" evidence="1">
    <location>
        <begin position="19"/>
        <end position="57"/>
    </location>
</feature>
<accession>A0AAJ0M182</accession>
<keyword evidence="4" id="KW-1185">Reference proteome</keyword>
<dbReference type="GeneID" id="87888093"/>
<evidence type="ECO:0000259" key="2">
    <source>
        <dbReference type="Pfam" id="PF01464"/>
    </source>
</evidence>
<dbReference type="Gene3D" id="1.10.530.10">
    <property type="match status" value="1"/>
</dbReference>
<sequence length="244" mass="26502">MSFTPPFISLCQGGRQEGYKSNGISPFDQHPSSSTRSTHLTKHHNHQITNQPPLFSDQDSSCHPLKMGFTYYSGPSSNFPPMSQWKSFEEIFNLNKPQMFATGDTGEDVGRIWNAVLECAKLGVEERVIFAIIMQESTGNVGVQTTYNGDGHATAGLMQCDGSPGYPGQHGLSQDQITGMVRAGTQHFKQNLQQFGDADNADTIYKALRAYNSGSVNPSNLSDGLGATASYVSDVANRLCGRLP</sequence>
<dbReference type="InterPro" id="IPR008258">
    <property type="entry name" value="Transglycosylase_SLT_dom_1"/>
</dbReference>